<accession>A0A7X1CC05</accession>
<evidence type="ECO:0000313" key="1">
    <source>
        <dbReference type="EMBL" id="MBC1491944.1"/>
    </source>
</evidence>
<gene>
    <name evidence="1" type="ORF">HCI99_08875</name>
</gene>
<dbReference type="NCBIfam" id="TIGR01725">
    <property type="entry name" value="phge_HK97_gp10"/>
    <property type="match status" value="1"/>
</dbReference>
<dbReference type="Proteomes" id="UP000533953">
    <property type="component" value="Unassembled WGS sequence"/>
</dbReference>
<evidence type="ECO:0000313" key="2">
    <source>
        <dbReference type="Proteomes" id="UP000533953"/>
    </source>
</evidence>
<dbReference type="EMBL" id="JAASTX010000009">
    <property type="protein sequence ID" value="MBC1491944.1"/>
    <property type="molecule type" value="Genomic_DNA"/>
</dbReference>
<protein>
    <recommendedName>
        <fullName evidence="3">HK97 gp10 family phage protein</fullName>
    </recommendedName>
</protein>
<organism evidence="1 2">
    <name type="scientific">Listeria booriae</name>
    <dbReference type="NCBI Taxonomy" id="1552123"/>
    <lineage>
        <taxon>Bacteria</taxon>
        <taxon>Bacillati</taxon>
        <taxon>Bacillota</taxon>
        <taxon>Bacilli</taxon>
        <taxon>Bacillales</taxon>
        <taxon>Listeriaceae</taxon>
        <taxon>Listeria</taxon>
    </lineage>
</organism>
<reference evidence="1 2" key="1">
    <citation type="submission" date="2020-03" db="EMBL/GenBank/DDBJ databases">
        <title>Soil Listeria distribution.</title>
        <authorList>
            <person name="Liao J."/>
            <person name="Wiedmann M."/>
        </authorList>
    </citation>
    <scope>NUCLEOTIDE SEQUENCE [LARGE SCALE GENOMIC DNA]</scope>
    <source>
        <strain evidence="1 2">FSL L7-1547</strain>
    </source>
</reference>
<name>A0A7X1CC05_9LIST</name>
<dbReference type="AlphaFoldDB" id="A0A7X1CC05"/>
<sequence length="124" mass="13797">MVSGLEELQRNLVKLQLNNKKAAKRAVNRVSELVSDNLRSNTPYDANASDNLRDDIKTTGITGSAKGEISKDIGFGKKTGWRFHFPEFGTTKQAPQGFAQRTINQSQSEALAIYEEELRKGNQL</sequence>
<dbReference type="InterPro" id="IPR010064">
    <property type="entry name" value="HK97-gp10_tail"/>
</dbReference>
<dbReference type="Pfam" id="PF04883">
    <property type="entry name" value="HK97-gp10_like"/>
    <property type="match status" value="1"/>
</dbReference>
<evidence type="ECO:0008006" key="3">
    <source>
        <dbReference type="Google" id="ProtNLM"/>
    </source>
</evidence>
<proteinExistence type="predicted"/>
<dbReference type="RefSeq" id="WP_185417455.1">
    <property type="nucleotide sequence ID" value="NZ_JAASTX010000009.1"/>
</dbReference>
<comment type="caution">
    <text evidence="1">The sequence shown here is derived from an EMBL/GenBank/DDBJ whole genome shotgun (WGS) entry which is preliminary data.</text>
</comment>